<evidence type="ECO:0000256" key="12">
    <source>
        <dbReference type="SAM" id="SignalP"/>
    </source>
</evidence>
<evidence type="ECO:0000256" key="11">
    <source>
        <dbReference type="SAM" id="MobiDB-lite"/>
    </source>
</evidence>
<dbReference type="InterPro" id="IPR006665">
    <property type="entry name" value="OmpA-like"/>
</dbReference>
<dbReference type="PANTHER" id="PTHR30329">
    <property type="entry name" value="STATOR ELEMENT OF FLAGELLAR MOTOR COMPLEX"/>
    <property type="match status" value="1"/>
</dbReference>
<dbReference type="EMBL" id="JAATJH010000004">
    <property type="protein sequence ID" value="NJC27333.1"/>
    <property type="molecule type" value="Genomic_DNA"/>
</dbReference>
<evidence type="ECO:0000256" key="7">
    <source>
        <dbReference type="ARBA" id="ARBA00023114"/>
    </source>
</evidence>
<dbReference type="PROSITE" id="PS51123">
    <property type="entry name" value="OMPA_2"/>
    <property type="match status" value="1"/>
</dbReference>
<protein>
    <submittedName>
        <fullName evidence="14">Outer membrane protein OmpA-like peptidoglycan-associated protein/opacity protein-like surface antigen</fullName>
    </submittedName>
</protein>
<proteinExistence type="predicted"/>
<dbReference type="InterPro" id="IPR006664">
    <property type="entry name" value="OMP_bac"/>
</dbReference>
<dbReference type="Proteomes" id="UP000770785">
    <property type="component" value="Unassembled WGS sequence"/>
</dbReference>
<dbReference type="InterPro" id="IPR028974">
    <property type="entry name" value="TSP_type-3_rpt"/>
</dbReference>
<dbReference type="InterPro" id="IPR050330">
    <property type="entry name" value="Bact_OuterMem_StrucFunc"/>
</dbReference>
<keyword evidence="15" id="KW-1185">Reference proteome</keyword>
<feature type="region of interest" description="Disordered" evidence="11">
    <location>
        <begin position="341"/>
        <end position="400"/>
    </location>
</feature>
<evidence type="ECO:0000259" key="13">
    <source>
        <dbReference type="PROSITE" id="PS51123"/>
    </source>
</evidence>
<sequence>MFKHLLLAIAMLACFSLSAQNSNPYPWEFGIKLGTASMGGDLIDQDVPVFTQPSFGGAVHLRRRLGNILALKLHLVYASLEGDETEGDNSNRGFTSNTSVFEPGLMLELEPFASKRFGDDGTFKRILSPYIGAGIAYGIWGDVDNNFNGRDNQPLVMQDIRDDEDETGGLVFPVGAGVKFYISERSSIGLDVNYRITSSDLIDGVSASGDPTDDDTYVLTGLTFSTGFGKKDTDKDGIADDDDLCPTEPGPASTMGCPDTDGDGIADKDDRCPDVAGLAALKGCPDGDGDGVADIDDDCPTEVGLAALNGCPDGDGDGVADKDDECPDEAGLAALNGCPDGDGDGIADKDDDCPAEAGPRSTNGCPDRDGDGIADKDDECPDEAGTAARNGCPEPSARPENLNERLTRYNQLLDGQDFQHIRVNSITGTIEIDRLYFSTDQSNLNRPDRVIIEELDRFLALPGASDFNIRFEGHADRRASDEYNQGLSERRAGSAQNYAQDKGASASSLSMIGFGENRPVGESLRENRVVIPVAFEPTRMMQNN</sequence>
<comment type="caution">
    <text evidence="14">The sequence shown here is derived from an EMBL/GenBank/DDBJ whole genome shotgun (WGS) entry which is preliminary data.</text>
</comment>
<evidence type="ECO:0000256" key="6">
    <source>
        <dbReference type="ARBA" id="ARBA00023065"/>
    </source>
</evidence>
<feature type="compositionally biased region" description="Basic and acidic residues" evidence="11">
    <location>
        <begin position="366"/>
        <end position="375"/>
    </location>
</feature>
<dbReference type="InterPro" id="IPR003367">
    <property type="entry name" value="Thrombospondin_3-like_rpt"/>
</dbReference>
<evidence type="ECO:0000313" key="15">
    <source>
        <dbReference type="Proteomes" id="UP000770785"/>
    </source>
</evidence>
<feature type="region of interest" description="Disordered" evidence="11">
    <location>
        <begin position="480"/>
        <end position="500"/>
    </location>
</feature>
<dbReference type="InterPro" id="IPR036737">
    <property type="entry name" value="OmpA-like_sf"/>
</dbReference>
<comment type="subcellular location">
    <subcellularLocation>
        <location evidence="1">Cell outer membrane</location>
        <topology evidence="1">Multi-pass membrane protein</topology>
    </subcellularLocation>
</comment>
<reference evidence="14 15" key="1">
    <citation type="submission" date="2020-03" db="EMBL/GenBank/DDBJ databases">
        <title>Genomic Encyclopedia of Type Strains, Phase IV (KMG-IV): sequencing the most valuable type-strain genomes for metagenomic binning, comparative biology and taxonomic classification.</title>
        <authorList>
            <person name="Goeker M."/>
        </authorList>
    </citation>
    <scope>NUCLEOTIDE SEQUENCE [LARGE SCALE GENOMIC DNA]</scope>
    <source>
        <strain evidence="14 15">DSM 105096</strain>
    </source>
</reference>
<evidence type="ECO:0000256" key="5">
    <source>
        <dbReference type="ARBA" id="ARBA00022729"/>
    </source>
</evidence>
<name>A0ABX0XEX6_9BACT</name>
<dbReference type="Gene3D" id="3.30.1330.60">
    <property type="entry name" value="OmpA-like domain"/>
    <property type="match status" value="1"/>
</dbReference>
<evidence type="ECO:0000256" key="4">
    <source>
        <dbReference type="ARBA" id="ARBA00022692"/>
    </source>
</evidence>
<keyword evidence="5 12" id="KW-0732">Signal</keyword>
<evidence type="ECO:0000256" key="1">
    <source>
        <dbReference type="ARBA" id="ARBA00004571"/>
    </source>
</evidence>
<evidence type="ECO:0000313" key="14">
    <source>
        <dbReference type="EMBL" id="NJC27333.1"/>
    </source>
</evidence>
<dbReference type="PANTHER" id="PTHR30329:SF21">
    <property type="entry name" value="LIPOPROTEIN YIAD-RELATED"/>
    <property type="match status" value="1"/>
</dbReference>
<evidence type="ECO:0000256" key="9">
    <source>
        <dbReference type="ARBA" id="ARBA00023237"/>
    </source>
</evidence>
<dbReference type="InterPro" id="IPR027385">
    <property type="entry name" value="Beta-barrel_OMP"/>
</dbReference>
<evidence type="ECO:0000256" key="8">
    <source>
        <dbReference type="ARBA" id="ARBA00023136"/>
    </source>
</evidence>
<dbReference type="CDD" id="cd07185">
    <property type="entry name" value="OmpA_C-like"/>
    <property type="match status" value="1"/>
</dbReference>
<feature type="domain" description="OmpA-like" evidence="13">
    <location>
        <begin position="424"/>
        <end position="544"/>
    </location>
</feature>
<dbReference type="PRINTS" id="PR01021">
    <property type="entry name" value="OMPADOMAIN"/>
</dbReference>
<dbReference type="Pfam" id="PF00691">
    <property type="entry name" value="OmpA"/>
    <property type="match status" value="1"/>
</dbReference>
<dbReference type="SUPFAM" id="SSF56925">
    <property type="entry name" value="OMPA-like"/>
    <property type="match status" value="1"/>
</dbReference>
<feature type="region of interest" description="Disordered" evidence="11">
    <location>
        <begin position="232"/>
        <end position="258"/>
    </location>
</feature>
<accession>A0ABX0XEX6</accession>
<dbReference type="SUPFAM" id="SSF103088">
    <property type="entry name" value="OmpA-like"/>
    <property type="match status" value="1"/>
</dbReference>
<feature type="compositionally biased region" description="Acidic residues" evidence="11">
    <location>
        <begin position="341"/>
        <end position="354"/>
    </location>
</feature>
<keyword evidence="7" id="KW-0626">Porin</keyword>
<dbReference type="Gene3D" id="2.40.160.20">
    <property type="match status" value="1"/>
</dbReference>
<evidence type="ECO:0000256" key="10">
    <source>
        <dbReference type="PROSITE-ProRule" id="PRU00473"/>
    </source>
</evidence>
<keyword evidence="4" id="KW-0812">Transmembrane</keyword>
<feature type="chain" id="PRO_5045146062" evidence="12">
    <location>
        <begin position="20"/>
        <end position="544"/>
    </location>
</feature>
<evidence type="ECO:0000256" key="3">
    <source>
        <dbReference type="ARBA" id="ARBA00022452"/>
    </source>
</evidence>
<evidence type="ECO:0000256" key="2">
    <source>
        <dbReference type="ARBA" id="ARBA00022448"/>
    </source>
</evidence>
<keyword evidence="2" id="KW-0813">Transport</keyword>
<dbReference type="InterPro" id="IPR011250">
    <property type="entry name" value="OMP/PagP_B-barrel"/>
</dbReference>
<dbReference type="Pfam" id="PF13505">
    <property type="entry name" value="OMP_b-brl"/>
    <property type="match status" value="1"/>
</dbReference>
<dbReference type="RefSeq" id="WP_168038322.1">
    <property type="nucleotide sequence ID" value="NZ_JAATJH010000004.1"/>
</dbReference>
<keyword evidence="6" id="KW-0406">Ion transport</keyword>
<organism evidence="14 15">
    <name type="scientific">Neolewinella antarctica</name>
    <dbReference type="NCBI Taxonomy" id="442734"/>
    <lineage>
        <taxon>Bacteria</taxon>
        <taxon>Pseudomonadati</taxon>
        <taxon>Bacteroidota</taxon>
        <taxon>Saprospiria</taxon>
        <taxon>Saprospirales</taxon>
        <taxon>Lewinellaceae</taxon>
        <taxon>Neolewinella</taxon>
    </lineage>
</organism>
<dbReference type="Gene3D" id="4.10.1080.10">
    <property type="entry name" value="TSP type-3 repeat"/>
    <property type="match status" value="1"/>
</dbReference>
<keyword evidence="3" id="KW-1134">Transmembrane beta strand</keyword>
<gene>
    <name evidence="14" type="ORF">GGR27_002846</name>
</gene>
<keyword evidence="9" id="KW-0998">Cell outer membrane</keyword>
<dbReference type="Pfam" id="PF02412">
    <property type="entry name" value="TSP_3"/>
    <property type="match status" value="1"/>
</dbReference>
<feature type="signal peptide" evidence="12">
    <location>
        <begin position="1"/>
        <end position="19"/>
    </location>
</feature>
<keyword evidence="8 10" id="KW-0472">Membrane</keyword>